<dbReference type="Pfam" id="PF13499">
    <property type="entry name" value="EF-hand_7"/>
    <property type="match status" value="1"/>
</dbReference>
<dbReference type="SUPFAM" id="SSF47473">
    <property type="entry name" value="EF-hand"/>
    <property type="match status" value="1"/>
</dbReference>
<dbReference type="EMBL" id="BFBR01000005">
    <property type="protein sequence ID" value="GBF58194.1"/>
    <property type="molecule type" value="Genomic_DNA"/>
</dbReference>
<dbReference type="PANTHER" id="PTHR10827">
    <property type="entry name" value="RETICULOCALBIN"/>
    <property type="match status" value="1"/>
</dbReference>
<feature type="compositionally biased region" description="Basic and acidic residues" evidence="1">
    <location>
        <begin position="62"/>
        <end position="72"/>
    </location>
</feature>
<evidence type="ECO:0000256" key="2">
    <source>
        <dbReference type="SAM" id="SignalP"/>
    </source>
</evidence>
<sequence>MNLKTLLATASFLMLATPALAQQGPNPPPPPGEGPGFFDRADLNKDGAISLDEVRTARGAMFDRIDKNKDGVASEEEMQAARPSRPPRPEGMPNGRRSQGQADDFHAQADANKDGSVTKAEFDVAMANRARDEQTRSQERANQAFARLDTNKDGRISREEADAARASMMDRMKDRKMSRRDGPPPPPSPASFDTNKDGKISRDEWLARPDPMFERADANKDGRVTREEAAAAARQGREGAPGRGPGRPW</sequence>
<feature type="compositionally biased region" description="Basic and acidic residues" evidence="1">
    <location>
        <begin position="129"/>
        <end position="139"/>
    </location>
</feature>
<evidence type="ECO:0000313" key="4">
    <source>
        <dbReference type="EMBL" id="GBF58194.1"/>
    </source>
</evidence>
<feature type="region of interest" description="Disordered" evidence="1">
    <location>
        <begin position="19"/>
        <end position="44"/>
    </location>
</feature>
<dbReference type="Gene3D" id="1.10.238.10">
    <property type="entry name" value="EF-hand"/>
    <property type="match status" value="3"/>
</dbReference>
<keyword evidence="2" id="KW-0732">Signal</keyword>
<dbReference type="GO" id="GO:0005509">
    <property type="term" value="F:calcium ion binding"/>
    <property type="evidence" value="ECO:0007669"/>
    <property type="project" value="InterPro"/>
</dbReference>
<dbReference type="RefSeq" id="WP_192576272.1">
    <property type="nucleotide sequence ID" value="NZ_BFBR01000005.1"/>
</dbReference>
<dbReference type="PROSITE" id="PS50222">
    <property type="entry name" value="EF_HAND_2"/>
    <property type="match status" value="2"/>
</dbReference>
<feature type="compositionally biased region" description="Basic and acidic residues" evidence="1">
    <location>
        <begin position="103"/>
        <end position="113"/>
    </location>
</feature>
<reference evidence="4 5" key="1">
    <citation type="journal article" date="2018" name="Genome Announc.">
        <title>Draft Genome Sequence of "Candidatus Phycosocius bacilliformis," an Alphaproteobacterial Ectosymbiont of the Hydrocarbon-Producing Green Alga Botryococcus braunii.</title>
        <authorList>
            <person name="Tanabe Y."/>
            <person name="Yamaguchi H."/>
            <person name="Watanabe M.M."/>
        </authorList>
    </citation>
    <scope>NUCLEOTIDE SEQUENCE [LARGE SCALE GENOMIC DNA]</scope>
    <source>
        <strain evidence="4 5">BOTRYCO-2</strain>
    </source>
</reference>
<dbReference type="PROSITE" id="PS00018">
    <property type="entry name" value="EF_HAND_1"/>
    <property type="match status" value="2"/>
</dbReference>
<dbReference type="InterPro" id="IPR011992">
    <property type="entry name" value="EF-hand-dom_pair"/>
</dbReference>
<dbReference type="AlphaFoldDB" id="A0A2P2EAV5"/>
<gene>
    <name evidence="4" type="ORF">PbB2_01866</name>
</gene>
<feature type="domain" description="EF-hand" evidence="3">
    <location>
        <begin position="136"/>
        <end position="171"/>
    </location>
</feature>
<feature type="region of interest" description="Disordered" evidence="1">
    <location>
        <begin position="62"/>
        <end position="249"/>
    </location>
</feature>
<protein>
    <recommendedName>
        <fullName evidence="3">EF-hand domain-containing protein</fullName>
    </recommendedName>
</protein>
<dbReference type="SMART" id="SM00054">
    <property type="entry name" value="EFh"/>
    <property type="match status" value="4"/>
</dbReference>
<feature type="compositionally biased region" description="Gly residues" evidence="1">
    <location>
        <begin position="239"/>
        <end position="249"/>
    </location>
</feature>
<keyword evidence="5" id="KW-1185">Reference proteome</keyword>
<dbReference type="PANTHER" id="PTHR10827:SF85">
    <property type="entry name" value="CALCIUM-BINDING PROTEIN"/>
    <property type="match status" value="1"/>
</dbReference>
<organism evidence="4 5">
    <name type="scientific">Candidatus Phycosocius bacilliformis</name>
    <dbReference type="NCBI Taxonomy" id="1445552"/>
    <lineage>
        <taxon>Bacteria</taxon>
        <taxon>Pseudomonadati</taxon>
        <taxon>Pseudomonadota</taxon>
        <taxon>Alphaproteobacteria</taxon>
        <taxon>Caulobacterales</taxon>
        <taxon>Caulobacterales incertae sedis</taxon>
        <taxon>Candidatus Phycosocius</taxon>
    </lineage>
</organism>
<dbReference type="Proteomes" id="UP000245086">
    <property type="component" value="Unassembled WGS sequence"/>
</dbReference>
<comment type="caution">
    <text evidence="4">The sequence shown here is derived from an EMBL/GenBank/DDBJ whole genome shotgun (WGS) entry which is preliminary data.</text>
</comment>
<dbReference type="InterPro" id="IPR002048">
    <property type="entry name" value="EF_hand_dom"/>
</dbReference>
<name>A0A2P2EAV5_9PROT</name>
<evidence type="ECO:0000256" key="1">
    <source>
        <dbReference type="SAM" id="MobiDB-lite"/>
    </source>
</evidence>
<accession>A0A2P2EAV5</accession>
<feature type="compositionally biased region" description="Basic and acidic residues" evidence="1">
    <location>
        <begin position="149"/>
        <end position="182"/>
    </location>
</feature>
<proteinExistence type="predicted"/>
<feature type="compositionally biased region" description="Basic and acidic residues" evidence="1">
    <location>
        <begin position="194"/>
        <end position="229"/>
    </location>
</feature>
<feature type="chain" id="PRO_5015172813" description="EF-hand domain-containing protein" evidence="2">
    <location>
        <begin position="22"/>
        <end position="249"/>
    </location>
</feature>
<dbReference type="InterPro" id="IPR018247">
    <property type="entry name" value="EF_Hand_1_Ca_BS"/>
</dbReference>
<evidence type="ECO:0000259" key="3">
    <source>
        <dbReference type="PROSITE" id="PS50222"/>
    </source>
</evidence>
<dbReference type="Pfam" id="PF13202">
    <property type="entry name" value="EF-hand_5"/>
    <property type="match status" value="4"/>
</dbReference>
<feature type="signal peptide" evidence="2">
    <location>
        <begin position="1"/>
        <end position="21"/>
    </location>
</feature>
<evidence type="ECO:0000313" key="5">
    <source>
        <dbReference type="Proteomes" id="UP000245086"/>
    </source>
</evidence>
<feature type="domain" description="EF-hand" evidence="3">
    <location>
        <begin position="97"/>
        <end position="132"/>
    </location>
</feature>